<dbReference type="GeneID" id="108708312"/>
<organism evidence="11 12">
    <name type="scientific">Xenopus laevis</name>
    <name type="common">African clawed frog</name>
    <dbReference type="NCBI Taxonomy" id="8355"/>
    <lineage>
        <taxon>Eukaryota</taxon>
        <taxon>Metazoa</taxon>
        <taxon>Chordata</taxon>
        <taxon>Craniata</taxon>
        <taxon>Vertebrata</taxon>
        <taxon>Euteleostomi</taxon>
        <taxon>Amphibia</taxon>
        <taxon>Batrachia</taxon>
        <taxon>Anura</taxon>
        <taxon>Pipoidea</taxon>
        <taxon>Pipidae</taxon>
        <taxon>Xenopodinae</taxon>
        <taxon>Xenopus</taxon>
        <taxon>Xenopus</taxon>
    </lineage>
</organism>
<keyword evidence="10" id="KW-0560">Oxidoreductase</keyword>
<keyword evidence="7 10" id="KW-0503">Monooxygenase</keyword>
<dbReference type="InterPro" id="IPR036396">
    <property type="entry name" value="Cyt_P450_sf"/>
</dbReference>
<dbReference type="InterPro" id="IPR050196">
    <property type="entry name" value="Cytochrome_P450_Monoox"/>
</dbReference>
<dbReference type="Gene3D" id="1.10.630.10">
    <property type="entry name" value="Cytochrome P450"/>
    <property type="match status" value="1"/>
</dbReference>
<dbReference type="PROSITE" id="PS00086">
    <property type="entry name" value="CYTOCHROME_P450"/>
    <property type="match status" value="1"/>
</dbReference>
<evidence type="ECO:0000256" key="10">
    <source>
        <dbReference type="RuleBase" id="RU000461"/>
    </source>
</evidence>
<dbReference type="SUPFAM" id="SSF48264">
    <property type="entry name" value="Cytochrome P450"/>
    <property type="match status" value="1"/>
</dbReference>
<keyword evidence="8" id="KW-0472">Membrane</keyword>
<dbReference type="RefSeq" id="XP_018102382.1">
    <property type="nucleotide sequence ID" value="XM_018246893.2"/>
</dbReference>
<dbReference type="InterPro" id="IPR017972">
    <property type="entry name" value="Cyt_P450_CS"/>
</dbReference>
<dbReference type="PRINTS" id="PR00385">
    <property type="entry name" value="P450"/>
</dbReference>
<comment type="similarity">
    <text evidence="2 10">Belongs to the cytochrome P450 family.</text>
</comment>
<keyword evidence="3 9" id="KW-0349">Heme</keyword>
<feature type="binding site" description="axial binding residue" evidence="9">
    <location>
        <position position="474"/>
    </location>
    <ligand>
        <name>heme</name>
        <dbReference type="ChEBI" id="CHEBI:30413"/>
    </ligand>
    <ligandPart>
        <name>Fe</name>
        <dbReference type="ChEBI" id="CHEBI:18248"/>
    </ligandPart>
</feature>
<evidence type="ECO:0000313" key="11">
    <source>
        <dbReference type="Proteomes" id="UP000186698"/>
    </source>
</evidence>
<comment type="cofactor">
    <cofactor evidence="9">
        <name>heme</name>
        <dbReference type="ChEBI" id="CHEBI:30413"/>
    </cofactor>
</comment>
<dbReference type="InterPro" id="IPR002401">
    <property type="entry name" value="Cyt_P450_E_grp-I"/>
</dbReference>
<keyword evidence="5" id="KW-0256">Endoplasmic reticulum</keyword>
<evidence type="ECO:0000256" key="4">
    <source>
        <dbReference type="ARBA" id="ARBA00022723"/>
    </source>
</evidence>
<keyword evidence="4 9" id="KW-0479">Metal-binding</keyword>
<dbReference type="GO" id="GO:0005789">
    <property type="term" value="C:endoplasmic reticulum membrane"/>
    <property type="evidence" value="ECO:0007669"/>
    <property type="project" value="UniProtKB-SubCell"/>
</dbReference>
<dbReference type="GO" id="GO:0016705">
    <property type="term" value="F:oxidoreductase activity, acting on paired donors, with incorporation or reduction of molecular oxygen"/>
    <property type="evidence" value="ECO:0007669"/>
    <property type="project" value="InterPro"/>
</dbReference>
<dbReference type="STRING" id="8355.A0A1L8HG13"/>
<keyword evidence="11" id="KW-1185">Reference proteome</keyword>
<gene>
    <name evidence="12" type="primary">LOC108708312</name>
</gene>
<dbReference type="CDD" id="cd20679">
    <property type="entry name" value="CYP4F"/>
    <property type="match status" value="1"/>
</dbReference>
<protein>
    <submittedName>
        <fullName evidence="12">Cytochrome P450 4F22 isoform X2</fullName>
    </submittedName>
</protein>
<sequence length="528" mass="61222">MLQFLEDFLDSLNISHTSFRVYIFAAVILMFSLIICQVVLKMAAFIYAYIINARRLRCFPEPPRRSWLLGHLGMFLPTEEGLMEVSEAISKYHRTILTWLGPIPAVSLIHPDTVKPIVSASAAIAPKDELFYGFLRPWLGDGLLLSRGEKWMRHRRLLTPAFHFDILKYYVKIFNQSSDIMHAKWRRLAVEGPMSLDMFEHISLMTLDTLLKCTFSYDSDCQEKPSDYIAAIYELTSLVVKRENCLPHHFDFIYHLSSDGRKFHQACKKVHEFTAGVVEQRKKALQEKGMEEWIKSKQGKTKDFIDILLLSKDEDGNQLSDEDMRAEVDTFMFEGHDTTASGLSWILYNLACHPEYQEKCRKEITELLEGKDTKHLEWNELLQLPFTTMCIKESLRLHPPVIAVTRRCTEDIKIPKDNVIPKGNSCVISIFGIHHNPEVWPNPEVYDPYRFDPENLQEKHSHAFVPFSAGPRNCIGQNFAMAEMKIVLALTLYNFHLTLDETKTVRRKPELILRAENGLWLQVEELKR</sequence>
<dbReference type="AlphaFoldDB" id="A0A1L8HG13"/>
<dbReference type="FunFam" id="1.10.630.10:FF:000005">
    <property type="entry name" value="cytochrome P450 4F22 isoform X2"/>
    <property type="match status" value="1"/>
</dbReference>
<dbReference type="OMA" id="VGYDAQM"/>
<dbReference type="GO" id="GO:0004497">
    <property type="term" value="F:monooxygenase activity"/>
    <property type="evidence" value="ECO:0007669"/>
    <property type="project" value="UniProtKB-KW"/>
</dbReference>
<evidence type="ECO:0000256" key="7">
    <source>
        <dbReference type="ARBA" id="ARBA00023033"/>
    </source>
</evidence>
<keyword evidence="6 9" id="KW-0408">Iron</keyword>
<dbReference type="OrthoDB" id="1470350at2759"/>
<dbReference type="PRINTS" id="PR00463">
    <property type="entry name" value="EP450I"/>
</dbReference>
<evidence type="ECO:0000256" key="3">
    <source>
        <dbReference type="ARBA" id="ARBA00022617"/>
    </source>
</evidence>
<evidence type="ECO:0000256" key="5">
    <source>
        <dbReference type="ARBA" id="ARBA00022824"/>
    </source>
</evidence>
<dbReference type="GO" id="GO:0020037">
    <property type="term" value="F:heme binding"/>
    <property type="evidence" value="ECO:0007669"/>
    <property type="project" value="InterPro"/>
</dbReference>
<evidence type="ECO:0000313" key="12">
    <source>
        <dbReference type="RefSeq" id="XP_018102382.1"/>
    </source>
</evidence>
<dbReference type="GO" id="GO:0005506">
    <property type="term" value="F:iron ion binding"/>
    <property type="evidence" value="ECO:0007669"/>
    <property type="project" value="InterPro"/>
</dbReference>
<dbReference type="Proteomes" id="UP000186698">
    <property type="component" value="Chromosome 2L"/>
</dbReference>
<dbReference type="Bgee" id="108708312">
    <property type="expression patterns" value="Expressed in intestine and 17 other cell types or tissues"/>
</dbReference>
<reference evidence="12" key="1">
    <citation type="submission" date="2025-08" db="UniProtKB">
        <authorList>
            <consortium name="RefSeq"/>
        </authorList>
    </citation>
    <scope>IDENTIFICATION</scope>
    <source>
        <strain evidence="12">J_2021</strain>
        <tissue evidence="12">Erythrocytes</tissue>
    </source>
</reference>
<evidence type="ECO:0000256" key="2">
    <source>
        <dbReference type="ARBA" id="ARBA00010617"/>
    </source>
</evidence>
<dbReference type="InterPro" id="IPR001128">
    <property type="entry name" value="Cyt_P450"/>
</dbReference>
<dbReference type="PANTHER" id="PTHR24291">
    <property type="entry name" value="CYTOCHROME P450 FAMILY 4"/>
    <property type="match status" value="1"/>
</dbReference>
<evidence type="ECO:0000256" key="8">
    <source>
        <dbReference type="ARBA" id="ARBA00023136"/>
    </source>
</evidence>
<dbReference type="PANTHER" id="PTHR24291:SF210">
    <property type="entry name" value="CYTOCHROME P450 FAMILY 4 SUBFAMILY F MEMBER 11"/>
    <property type="match status" value="1"/>
</dbReference>
<evidence type="ECO:0000256" key="6">
    <source>
        <dbReference type="ARBA" id="ARBA00023004"/>
    </source>
</evidence>
<comment type="subcellular location">
    <subcellularLocation>
        <location evidence="1">Endoplasmic reticulum membrane</location>
    </subcellularLocation>
</comment>
<accession>A0A1L8HG13</accession>
<evidence type="ECO:0000256" key="9">
    <source>
        <dbReference type="PIRSR" id="PIRSR602401-1"/>
    </source>
</evidence>
<dbReference type="PaxDb" id="8355-A0A1L8HG13"/>
<evidence type="ECO:0000256" key="1">
    <source>
        <dbReference type="ARBA" id="ARBA00004586"/>
    </source>
</evidence>
<proteinExistence type="inferred from homology"/>
<name>A0A1L8HG13_XENLA</name>
<dbReference type="Pfam" id="PF00067">
    <property type="entry name" value="p450"/>
    <property type="match status" value="1"/>
</dbReference>